<feature type="domain" description="HTH cro/C1-type" evidence="1">
    <location>
        <begin position="35"/>
        <end position="71"/>
    </location>
</feature>
<name>A0ABW3VWZ1_9ACTN</name>
<evidence type="ECO:0000313" key="2">
    <source>
        <dbReference type="EMBL" id="MFD1246418.1"/>
    </source>
</evidence>
<dbReference type="CDD" id="cd00093">
    <property type="entry name" value="HTH_XRE"/>
    <property type="match status" value="1"/>
</dbReference>
<reference evidence="3" key="1">
    <citation type="journal article" date="2019" name="Int. J. Syst. Evol. Microbiol.">
        <title>The Global Catalogue of Microorganisms (GCM) 10K type strain sequencing project: providing services to taxonomists for standard genome sequencing and annotation.</title>
        <authorList>
            <consortium name="The Broad Institute Genomics Platform"/>
            <consortium name="The Broad Institute Genome Sequencing Center for Infectious Disease"/>
            <person name="Wu L."/>
            <person name="Ma J."/>
        </authorList>
    </citation>
    <scope>NUCLEOTIDE SEQUENCE [LARGE SCALE GENOMIC DNA]</scope>
    <source>
        <strain evidence="3">CCUG 52478</strain>
    </source>
</reference>
<dbReference type="Gene3D" id="1.25.40.10">
    <property type="entry name" value="Tetratricopeptide repeat domain"/>
    <property type="match status" value="2"/>
</dbReference>
<sequence>MVPEPNELLRLVAPTTLGRRIHAARTAAGLTDADLGLAPVELADLEHGVRRPGLATLAAIAERTGASLAVLLTGLTDDELLDIEGRLDRAELRVPAVDPAHAIATADRLLARLAKAGATAPHLERAARRLRAAALEAAGELSDAIVELLLVTAEPLREVRWLEDLISLSRCYRETGDHERAIQVGTERQDVVRELGLDGTTEAIQLLVTVAAAYIFKGDYRHALRLCLCAAEEADRFGLPVGRASALWNASLVKLDQLDPAAALDLALEALRIYEENGDLRRTGALRAQIACIELEFEPPNAASALQHLALAEPELEWGGAGVIAKARHRLARARAHRELGDPDAAQRALDESALLLPPDAPGLRAWHSVVLAQLAADRRDFDAAHARLQDAAQRLTALGADSDAGRAWTRLGDTLVQVGEHARAADAYRRAGVSLGLRPSR</sequence>
<dbReference type="PROSITE" id="PS50943">
    <property type="entry name" value="HTH_CROC1"/>
    <property type="match status" value="1"/>
</dbReference>
<dbReference type="RefSeq" id="WP_367922125.1">
    <property type="nucleotide sequence ID" value="NZ_BAABAC010000052.1"/>
</dbReference>
<keyword evidence="3" id="KW-1185">Reference proteome</keyword>
<dbReference type="InterPro" id="IPR010982">
    <property type="entry name" value="Lambda_DNA-bd_dom_sf"/>
</dbReference>
<dbReference type="InterPro" id="IPR011990">
    <property type="entry name" value="TPR-like_helical_dom_sf"/>
</dbReference>
<evidence type="ECO:0000259" key="1">
    <source>
        <dbReference type="PROSITE" id="PS50943"/>
    </source>
</evidence>
<dbReference type="Proteomes" id="UP001597229">
    <property type="component" value="Unassembled WGS sequence"/>
</dbReference>
<comment type="caution">
    <text evidence="2">The sequence shown here is derived from an EMBL/GenBank/DDBJ whole genome shotgun (WGS) entry which is preliminary data.</text>
</comment>
<organism evidence="2 3">
    <name type="scientific">Nocardioides ginsengisoli</name>
    <dbReference type="NCBI Taxonomy" id="363868"/>
    <lineage>
        <taxon>Bacteria</taxon>
        <taxon>Bacillati</taxon>
        <taxon>Actinomycetota</taxon>
        <taxon>Actinomycetes</taxon>
        <taxon>Propionibacteriales</taxon>
        <taxon>Nocardioidaceae</taxon>
        <taxon>Nocardioides</taxon>
    </lineage>
</organism>
<dbReference type="InterPro" id="IPR001387">
    <property type="entry name" value="Cro/C1-type_HTH"/>
</dbReference>
<proteinExistence type="predicted"/>
<dbReference type="SUPFAM" id="SSF47413">
    <property type="entry name" value="lambda repressor-like DNA-binding domains"/>
    <property type="match status" value="1"/>
</dbReference>
<accession>A0ABW3VWZ1</accession>
<dbReference type="EMBL" id="JBHTLX010000004">
    <property type="protein sequence ID" value="MFD1246418.1"/>
    <property type="molecule type" value="Genomic_DNA"/>
</dbReference>
<protein>
    <submittedName>
        <fullName evidence="2">Helix-turn-helix domain-containing protein</fullName>
    </submittedName>
</protein>
<dbReference type="SUPFAM" id="SSF48452">
    <property type="entry name" value="TPR-like"/>
    <property type="match status" value="1"/>
</dbReference>
<gene>
    <name evidence="2" type="ORF">ACFQ3F_01330</name>
</gene>
<evidence type="ECO:0000313" key="3">
    <source>
        <dbReference type="Proteomes" id="UP001597229"/>
    </source>
</evidence>
<dbReference type="Gene3D" id="1.10.260.40">
    <property type="entry name" value="lambda repressor-like DNA-binding domains"/>
    <property type="match status" value="1"/>
</dbReference>